<sequence length="182" mass="20623">VGVIYCETLVGIKGEDFTFEVKVDQHMSEILWRKNKHKIAEWGGQDPVTYLTSLRVRGLLNTENGSLTIFDLQKNDSGEYMLEYMDSEKKVHSLTYVLAVKDPFPEPEISCNITANDTKLRCTTDFHQPMSYRWKIGSVTSSSKAQEISIPKNLDPSTRVTCSIKFSQTEKSSQINLTSCSQ</sequence>
<dbReference type="PANTHER" id="PTHR12080">
    <property type="entry name" value="SIGNALING LYMPHOCYTIC ACTIVATION MOLECULE"/>
    <property type="match status" value="1"/>
</dbReference>
<evidence type="ECO:0000256" key="2">
    <source>
        <dbReference type="ARBA" id="ARBA00022729"/>
    </source>
</evidence>
<dbReference type="GO" id="GO:0009986">
    <property type="term" value="C:cell surface"/>
    <property type="evidence" value="ECO:0007669"/>
    <property type="project" value="TreeGrafter"/>
</dbReference>
<keyword evidence="3" id="KW-0472">Membrane</keyword>
<dbReference type="EMBL" id="VWYK01053688">
    <property type="protein sequence ID" value="NXR10022.1"/>
    <property type="molecule type" value="Genomic_DNA"/>
</dbReference>
<comment type="subcellular location">
    <subcellularLocation>
        <location evidence="1">Membrane</location>
    </subcellularLocation>
</comment>
<proteinExistence type="predicted"/>
<organism evidence="5 6">
    <name type="scientific">Semnornis frantzii</name>
    <dbReference type="NCBI Taxonomy" id="91796"/>
    <lineage>
        <taxon>Eukaryota</taxon>
        <taxon>Metazoa</taxon>
        <taxon>Chordata</taxon>
        <taxon>Craniata</taxon>
        <taxon>Vertebrata</taxon>
        <taxon>Euteleostomi</taxon>
        <taxon>Archelosauria</taxon>
        <taxon>Archosauria</taxon>
        <taxon>Dinosauria</taxon>
        <taxon>Saurischia</taxon>
        <taxon>Theropoda</taxon>
        <taxon>Coelurosauria</taxon>
        <taxon>Aves</taxon>
        <taxon>Neognathae</taxon>
        <taxon>Neoaves</taxon>
        <taxon>Telluraves</taxon>
        <taxon>Coraciimorphae</taxon>
        <taxon>Piciformes</taxon>
        <taxon>Ramphastidae</taxon>
        <taxon>Semnornis</taxon>
    </lineage>
</organism>
<feature type="non-terminal residue" evidence="5">
    <location>
        <position position="182"/>
    </location>
</feature>
<evidence type="ECO:0000256" key="1">
    <source>
        <dbReference type="ARBA" id="ARBA00004370"/>
    </source>
</evidence>
<feature type="non-terminal residue" evidence="5">
    <location>
        <position position="1"/>
    </location>
</feature>
<evidence type="ECO:0000313" key="5">
    <source>
        <dbReference type="EMBL" id="NXR10022.1"/>
    </source>
</evidence>
<protein>
    <submittedName>
        <fullName evidence="5">LFA3 protein</fullName>
    </submittedName>
</protein>
<dbReference type="OrthoDB" id="9427418at2759"/>
<evidence type="ECO:0000256" key="3">
    <source>
        <dbReference type="ARBA" id="ARBA00023136"/>
    </source>
</evidence>
<dbReference type="AlphaFoldDB" id="A0A7L2IG24"/>
<dbReference type="Proteomes" id="UP000536381">
    <property type="component" value="Unassembled WGS sequence"/>
</dbReference>
<dbReference type="InterPro" id="IPR013783">
    <property type="entry name" value="Ig-like_fold"/>
</dbReference>
<reference evidence="5 6" key="1">
    <citation type="submission" date="2019-09" db="EMBL/GenBank/DDBJ databases">
        <title>Bird 10,000 Genomes (B10K) Project - Family phase.</title>
        <authorList>
            <person name="Zhang G."/>
        </authorList>
    </citation>
    <scope>NUCLEOTIDE SEQUENCE [LARGE SCALE GENOMIC DNA]</scope>
    <source>
        <strain evidence="5">B10K-DU-001-42</strain>
        <tissue evidence="5">Muscle</tissue>
    </source>
</reference>
<accession>A0A7L2IG24</accession>
<evidence type="ECO:0000313" key="6">
    <source>
        <dbReference type="Proteomes" id="UP000536381"/>
    </source>
</evidence>
<keyword evidence="6" id="KW-1185">Reference proteome</keyword>
<dbReference type="InterPro" id="IPR015631">
    <property type="entry name" value="CD2/SLAM_rcpt"/>
</dbReference>
<keyword evidence="2" id="KW-0732">Signal</keyword>
<name>A0A7L2IG24_9PICI</name>
<dbReference type="SUPFAM" id="SSF48726">
    <property type="entry name" value="Immunoglobulin"/>
    <property type="match status" value="1"/>
</dbReference>
<dbReference type="GO" id="GO:0016020">
    <property type="term" value="C:membrane"/>
    <property type="evidence" value="ECO:0007669"/>
    <property type="project" value="UniProtKB-SubCell"/>
</dbReference>
<dbReference type="Gene3D" id="2.60.40.10">
    <property type="entry name" value="Immunoglobulins"/>
    <property type="match status" value="1"/>
</dbReference>
<dbReference type="InterPro" id="IPR036179">
    <property type="entry name" value="Ig-like_dom_sf"/>
</dbReference>
<evidence type="ECO:0000256" key="4">
    <source>
        <dbReference type="ARBA" id="ARBA00023180"/>
    </source>
</evidence>
<gene>
    <name evidence="5" type="primary">Cd58</name>
    <name evidence="5" type="ORF">SEMFRA_R09780</name>
</gene>
<comment type="caution">
    <text evidence="5">The sequence shown here is derived from an EMBL/GenBank/DDBJ whole genome shotgun (WGS) entry which is preliminary data.</text>
</comment>
<dbReference type="GO" id="GO:0005102">
    <property type="term" value="F:signaling receptor binding"/>
    <property type="evidence" value="ECO:0007669"/>
    <property type="project" value="TreeGrafter"/>
</dbReference>
<keyword evidence="4" id="KW-0325">Glycoprotein</keyword>
<dbReference type="PANTHER" id="PTHR12080:SF55">
    <property type="entry name" value="LYMPHOCYTE FUNCTION-ASSOCIATED ANTIGEN 3"/>
    <property type="match status" value="1"/>
</dbReference>